<evidence type="ECO:0000313" key="5">
    <source>
        <dbReference type="Proteomes" id="UP000238823"/>
    </source>
</evidence>
<gene>
    <name evidence="4" type="ORF">ENSA7_68470</name>
</gene>
<keyword evidence="2" id="KW-0789">Thiol protease inhibitor</keyword>
<proteinExistence type="predicted"/>
<evidence type="ECO:0000256" key="1">
    <source>
        <dbReference type="ARBA" id="ARBA00022690"/>
    </source>
</evidence>
<comment type="caution">
    <text evidence="4">The sequence shown here is derived from an EMBL/GenBank/DDBJ whole genome shotgun (WGS) entry which is preliminary data.</text>
</comment>
<reference evidence="4 5" key="1">
    <citation type="submission" date="2018-03" db="EMBL/GenBank/DDBJ databases">
        <title>Draft Genome Sequences of the Obligatory Marine Myxobacteria Enhygromyxa salina SWB007.</title>
        <authorList>
            <person name="Poehlein A."/>
            <person name="Moghaddam J.A."/>
            <person name="Harms H."/>
            <person name="Alanjari M."/>
            <person name="Koenig G.M."/>
            <person name="Daniel R."/>
            <person name="Schaeberle T.F."/>
        </authorList>
    </citation>
    <scope>NUCLEOTIDE SEQUENCE [LARGE SCALE GENOMIC DNA]</scope>
    <source>
        <strain evidence="4 5">SWB007</strain>
    </source>
</reference>
<dbReference type="Gene3D" id="2.60.40.2020">
    <property type="match status" value="1"/>
</dbReference>
<keyword evidence="1" id="KW-0646">Protease inhibitor</keyword>
<dbReference type="RefSeq" id="WP_106093662.1">
    <property type="nucleotide sequence ID" value="NZ_PVNL01000135.1"/>
</dbReference>
<dbReference type="Proteomes" id="UP000238823">
    <property type="component" value="Unassembled WGS sequence"/>
</dbReference>
<dbReference type="GO" id="GO:0004869">
    <property type="term" value="F:cysteine-type endopeptidase inhibitor activity"/>
    <property type="evidence" value="ECO:0007669"/>
    <property type="project" value="UniProtKB-KW"/>
</dbReference>
<dbReference type="PROSITE" id="PS51257">
    <property type="entry name" value="PROKAR_LIPOPROTEIN"/>
    <property type="match status" value="1"/>
</dbReference>
<dbReference type="InterPro" id="IPR036331">
    <property type="entry name" value="Chagasin-like_sf"/>
</dbReference>
<name>A0A2S9XT61_9BACT</name>
<organism evidence="4 5">
    <name type="scientific">Enhygromyxa salina</name>
    <dbReference type="NCBI Taxonomy" id="215803"/>
    <lineage>
        <taxon>Bacteria</taxon>
        <taxon>Pseudomonadati</taxon>
        <taxon>Myxococcota</taxon>
        <taxon>Polyangia</taxon>
        <taxon>Nannocystales</taxon>
        <taxon>Nannocystaceae</taxon>
        <taxon>Enhygromyxa</taxon>
    </lineage>
</organism>
<sequence length="161" mass="17082">MRTTLVLPTLLALMACRPQPPQPPVTDEPVADQPTPTPAPEQVVEDEPTVHSDTVKLSPLRGSATVNVTVGTTLRYSFKSHASVGYGATQQCSDESVVRYVKTDTEYEQSEADRAGKTGADAATGTFVFEAIAAGTATVTVDEQFRGTSETTTTFTIVVSD</sequence>
<evidence type="ECO:0000256" key="2">
    <source>
        <dbReference type="ARBA" id="ARBA00022704"/>
    </source>
</evidence>
<dbReference type="AlphaFoldDB" id="A0A2S9XT61"/>
<feature type="region of interest" description="Disordered" evidence="3">
    <location>
        <begin position="17"/>
        <end position="49"/>
    </location>
</feature>
<protein>
    <recommendedName>
        <fullName evidence="6">Proteinase inhibitor I42 chagasin domain-containing protein</fullName>
    </recommendedName>
</protein>
<dbReference type="EMBL" id="PVNL01000135">
    <property type="protein sequence ID" value="PRP96033.1"/>
    <property type="molecule type" value="Genomic_DNA"/>
</dbReference>
<accession>A0A2S9XT61</accession>
<evidence type="ECO:0008006" key="6">
    <source>
        <dbReference type="Google" id="ProtNLM"/>
    </source>
</evidence>
<evidence type="ECO:0000256" key="3">
    <source>
        <dbReference type="SAM" id="MobiDB-lite"/>
    </source>
</evidence>
<evidence type="ECO:0000313" key="4">
    <source>
        <dbReference type="EMBL" id="PRP96033.1"/>
    </source>
</evidence>